<evidence type="ECO:0000256" key="6">
    <source>
        <dbReference type="ARBA" id="ARBA00031720"/>
    </source>
</evidence>
<proteinExistence type="inferred from homology"/>
<dbReference type="eggNOG" id="COG1332">
    <property type="taxonomic scope" value="Bacteria"/>
</dbReference>
<keyword evidence="10" id="KW-1185">Reference proteome</keyword>
<protein>
    <recommendedName>
        <fullName evidence="3">CRISPR system Cms protein Csm5</fullName>
    </recommendedName>
    <alternativeName>
        <fullName evidence="6">CRISPR type III A-associated protein Csm5</fullName>
    </alternativeName>
</protein>
<dbReference type="KEGG" id="rca:Rcas_1981"/>
<evidence type="ECO:0000256" key="5">
    <source>
        <dbReference type="ARBA" id="ARBA00023118"/>
    </source>
</evidence>
<evidence type="ECO:0000256" key="1">
    <source>
        <dbReference type="ARBA" id="ARBA00003088"/>
    </source>
</evidence>
<dbReference type="GO" id="GO:0003723">
    <property type="term" value="F:RNA binding"/>
    <property type="evidence" value="ECO:0007669"/>
    <property type="project" value="UniProtKB-KW"/>
</dbReference>
<dbReference type="STRING" id="383372.Rcas_1981"/>
<comment type="similarity">
    <text evidence="2">Belongs to the CRISPR-associated Csm5 family.</text>
</comment>
<keyword evidence="5" id="KW-0051">Antiviral defense</keyword>
<dbReference type="HOGENOM" id="CLU_579641_0_0_0"/>
<reference evidence="9 10" key="1">
    <citation type="submission" date="2007-08" db="EMBL/GenBank/DDBJ databases">
        <title>Complete sequence of Roseiflexus castenholzii DSM 13941.</title>
        <authorList>
            <consortium name="US DOE Joint Genome Institute"/>
            <person name="Copeland A."/>
            <person name="Lucas S."/>
            <person name="Lapidus A."/>
            <person name="Barry K."/>
            <person name="Glavina del Rio T."/>
            <person name="Dalin E."/>
            <person name="Tice H."/>
            <person name="Pitluck S."/>
            <person name="Thompson L.S."/>
            <person name="Brettin T."/>
            <person name="Bruce D."/>
            <person name="Detter J.C."/>
            <person name="Han C."/>
            <person name="Tapia R."/>
            <person name="Schmutz J."/>
            <person name="Larimer F."/>
            <person name="Land M."/>
            <person name="Hauser L."/>
            <person name="Kyrpides N."/>
            <person name="Mikhailova N."/>
            <person name="Bryant D.A."/>
            <person name="Hanada S."/>
            <person name="Tsukatani Y."/>
            <person name="Richardson P."/>
        </authorList>
    </citation>
    <scope>NUCLEOTIDE SEQUENCE [LARGE SCALE GENOMIC DNA]</scope>
    <source>
        <strain evidence="10">DSM 13941 / HLO8</strain>
    </source>
</reference>
<dbReference type="PANTHER" id="PTHR38007">
    <property type="entry name" value="CRISPR SYSTEM CMS PROTEIN CSM5"/>
    <property type="match status" value="1"/>
</dbReference>
<organism evidence="9 10">
    <name type="scientific">Roseiflexus castenholzii (strain DSM 13941 / HLO8)</name>
    <dbReference type="NCBI Taxonomy" id="383372"/>
    <lineage>
        <taxon>Bacteria</taxon>
        <taxon>Bacillati</taxon>
        <taxon>Chloroflexota</taxon>
        <taxon>Chloroflexia</taxon>
        <taxon>Chloroflexales</taxon>
        <taxon>Roseiflexineae</taxon>
        <taxon>Roseiflexaceae</taxon>
        <taxon>Roseiflexus</taxon>
    </lineage>
</organism>
<dbReference type="PANTHER" id="PTHR38007:SF1">
    <property type="entry name" value="CRISPR SYSTEM CMS PROTEIN CSM5"/>
    <property type="match status" value="1"/>
</dbReference>
<dbReference type="Proteomes" id="UP000000263">
    <property type="component" value="Chromosome"/>
</dbReference>
<dbReference type="NCBIfam" id="TIGR01899">
    <property type="entry name" value="cas_TM1807_csm5"/>
    <property type="match status" value="1"/>
</dbReference>
<evidence type="ECO:0000256" key="3">
    <source>
        <dbReference type="ARBA" id="ARBA00016113"/>
    </source>
</evidence>
<comment type="function">
    <text evidence="1">This subunit might be involved in maturation of a crRNA intermediate to its mature form.</text>
</comment>
<keyword evidence="4" id="KW-0694">RNA-binding</keyword>
<feature type="domain" description="CRISPR type III-associated protein" evidence="8">
    <location>
        <begin position="12"/>
        <end position="283"/>
    </location>
</feature>
<evidence type="ECO:0000256" key="2">
    <source>
        <dbReference type="ARBA" id="ARBA00006680"/>
    </source>
</evidence>
<evidence type="ECO:0000259" key="8">
    <source>
        <dbReference type="Pfam" id="PF03787"/>
    </source>
</evidence>
<dbReference type="CDD" id="cd22249">
    <property type="entry name" value="UDM1_RNF168_RNF169-like"/>
    <property type="match status" value="1"/>
</dbReference>
<name>A7NKP9_ROSCS</name>
<evidence type="ECO:0000256" key="4">
    <source>
        <dbReference type="ARBA" id="ARBA00022884"/>
    </source>
</evidence>
<dbReference type="Pfam" id="PF03787">
    <property type="entry name" value="RAMPs"/>
    <property type="match status" value="1"/>
</dbReference>
<dbReference type="EMBL" id="CP000804">
    <property type="protein sequence ID" value="ABU58069.1"/>
    <property type="molecule type" value="Genomic_DNA"/>
</dbReference>
<dbReference type="OrthoDB" id="24360at2"/>
<feature type="region of interest" description="Disordered" evidence="7">
    <location>
        <begin position="118"/>
        <end position="144"/>
    </location>
</feature>
<dbReference type="InterPro" id="IPR010173">
    <property type="entry name" value="CRISPR-assoc_Csm5"/>
</dbReference>
<dbReference type="GO" id="GO:0051607">
    <property type="term" value="P:defense response to virus"/>
    <property type="evidence" value="ECO:0007669"/>
    <property type="project" value="UniProtKB-KW"/>
</dbReference>
<evidence type="ECO:0000256" key="7">
    <source>
        <dbReference type="SAM" id="MobiDB-lite"/>
    </source>
</evidence>
<evidence type="ECO:0000313" key="9">
    <source>
        <dbReference type="EMBL" id="ABU58069.1"/>
    </source>
</evidence>
<dbReference type="InterPro" id="IPR005537">
    <property type="entry name" value="RAMP_III_fam"/>
</dbReference>
<gene>
    <name evidence="9" type="ordered locus">Rcas_1981</name>
</gene>
<feature type="compositionally biased region" description="Basic and acidic residues" evidence="7">
    <location>
        <begin position="118"/>
        <end position="129"/>
    </location>
</feature>
<dbReference type="RefSeq" id="WP_012120493.1">
    <property type="nucleotide sequence ID" value="NC_009767.1"/>
</dbReference>
<accession>A7NKP9</accession>
<sequence>MALVRNQVVSLTVTTITPLHIGTGDRLAANLDYYVDGDATLVINADAALELVVETWQQRRVPYEEQLRRFNAELAQEEERIRRADERLRRQIEQFEESPPRRKDEYERQANRFREEAQRLKERKQRLAEHSANPPQPDDTGDLLPPELIAGSTFDQLVDGGLLPRDRLRERATVNGRPLVRYALNGRPASGEVYEQIKDVADRLYLPGSSLKGAIRSALAWDMAHSPAVAALQHAVKGGPKNADDAIEQEVFLGTLRTQRRINNTVRDVLRALRIGDSAPVAVAPDLLAVRIYRSRSAQGLIALEAIPVDVEFRAALQIEQYPFESGVARAVIDFGDWQRRLQPDELAAACRRRAGRLIDGELAYFNRQTDAAELVRFYADLRARLERMDARAFLLPIGWGAGWRSKTLDDRLRQGTDRDNAFAQIVQRHTLKKHKSAGFRPGDAFPETRKVIMRGALPWRPLGWVEARFDLNGER</sequence>
<evidence type="ECO:0000313" key="10">
    <source>
        <dbReference type="Proteomes" id="UP000000263"/>
    </source>
</evidence>
<dbReference type="AlphaFoldDB" id="A7NKP9"/>